<dbReference type="EMBL" id="CAJJDN010000256">
    <property type="protein sequence ID" value="CAD8130013.1"/>
    <property type="molecule type" value="Genomic_DNA"/>
</dbReference>
<name>A0A8S1RRN1_9CILI</name>
<keyword evidence="2" id="KW-1185">Reference proteome</keyword>
<sequence length="169" mass="20435">MIVKKIVSNQKQEQKESIKIDIQDILKDFHPVPVMYSVTYEEFRYRKNEVDQKQQIFVVELVVNEQQLLNTEKGYRRQLRDKIKQIYQSYHQNRNINGGITSLNFKCTLQFLVIIQLIFFLKNIKTNCFQLLLINHYRITLIFQMKKKFANRKQELIVHQLMLSNQILK</sequence>
<evidence type="ECO:0000313" key="1">
    <source>
        <dbReference type="EMBL" id="CAD8130013.1"/>
    </source>
</evidence>
<gene>
    <name evidence="1" type="ORF">PSON_ATCC_30995.1.T2560011</name>
</gene>
<accession>A0A8S1RRN1</accession>
<organism evidence="1 2">
    <name type="scientific">Paramecium sonneborni</name>
    <dbReference type="NCBI Taxonomy" id="65129"/>
    <lineage>
        <taxon>Eukaryota</taxon>
        <taxon>Sar</taxon>
        <taxon>Alveolata</taxon>
        <taxon>Ciliophora</taxon>
        <taxon>Intramacronucleata</taxon>
        <taxon>Oligohymenophorea</taxon>
        <taxon>Peniculida</taxon>
        <taxon>Parameciidae</taxon>
        <taxon>Paramecium</taxon>
    </lineage>
</organism>
<comment type="caution">
    <text evidence="1">The sequence shown here is derived from an EMBL/GenBank/DDBJ whole genome shotgun (WGS) entry which is preliminary data.</text>
</comment>
<reference evidence="1" key="1">
    <citation type="submission" date="2021-01" db="EMBL/GenBank/DDBJ databases">
        <authorList>
            <consortium name="Genoscope - CEA"/>
            <person name="William W."/>
        </authorList>
    </citation>
    <scope>NUCLEOTIDE SEQUENCE</scope>
</reference>
<evidence type="ECO:0000313" key="2">
    <source>
        <dbReference type="Proteomes" id="UP000692954"/>
    </source>
</evidence>
<proteinExistence type="predicted"/>
<dbReference type="Proteomes" id="UP000692954">
    <property type="component" value="Unassembled WGS sequence"/>
</dbReference>
<dbReference type="AlphaFoldDB" id="A0A8S1RRN1"/>
<protein>
    <submittedName>
        <fullName evidence="1">Uncharacterized protein</fullName>
    </submittedName>
</protein>